<gene>
    <name evidence="3" type="primary">CCDC178-1</name>
    <name evidence="3" type="ORF">Y1Q_0003901</name>
</gene>
<keyword evidence="4" id="KW-1185">Reference proteome</keyword>
<evidence type="ECO:0000313" key="4">
    <source>
        <dbReference type="Proteomes" id="UP000050525"/>
    </source>
</evidence>
<organism evidence="3 4">
    <name type="scientific">Alligator mississippiensis</name>
    <name type="common">American alligator</name>
    <dbReference type="NCBI Taxonomy" id="8496"/>
    <lineage>
        <taxon>Eukaryota</taxon>
        <taxon>Metazoa</taxon>
        <taxon>Chordata</taxon>
        <taxon>Craniata</taxon>
        <taxon>Vertebrata</taxon>
        <taxon>Euteleostomi</taxon>
        <taxon>Archelosauria</taxon>
        <taxon>Archosauria</taxon>
        <taxon>Crocodylia</taxon>
        <taxon>Alligatoridae</taxon>
        <taxon>Alligatorinae</taxon>
        <taxon>Alligator</taxon>
    </lineage>
</organism>
<feature type="coiled-coil region" evidence="1">
    <location>
        <begin position="253"/>
        <end position="329"/>
    </location>
</feature>
<proteinExistence type="predicted"/>
<accession>A0A151MNP1</accession>
<keyword evidence="1" id="KW-0175">Coiled coil</keyword>
<comment type="caution">
    <text evidence="3">The sequence shown here is derived from an EMBL/GenBank/DDBJ whole genome shotgun (WGS) entry which is preliminary data.</text>
</comment>
<dbReference type="InterPro" id="IPR038826">
    <property type="entry name" value="CCDC178"/>
</dbReference>
<dbReference type="PANTHER" id="PTHR35088:SF1">
    <property type="entry name" value="COILED-COIL DOMAIN-CONTAINING PROTEIN 178"/>
    <property type="match status" value="1"/>
</dbReference>
<sequence>MFETQSLSCSSKDSSEPPPGKSKEVLLGYPTRCRSCALVNTPSLCVNKVIHLIQELEVKLEKFFQQYDHILKEKILWISKVGKDGQLSSSSPLDVKETPIYCEDSNILTLKQETEALLSEVIELIKRLEADRKEAEEALKFENQHKKNLGMKIDCISLWRLQQLPAVVQKEYEACAQDISELQWYFDCKNHQLQQVQNQVLKIKAVNKKIQEHVDFMKKHSPLLEEKLNLEGNAVKDVLKEHGEASEIYNNIYQELMKVQQTYKHVYEEAEKERKSMSQKIKYAEMLLNQYESELKHSESFWTEYCMKLKDTEEKIIKDKKHLEELMKQKIEIQEDTQSWNSKFKKKNCISVRNPGYTQKHPEN</sequence>
<dbReference type="EMBL" id="AKHW03005657">
    <property type="protein sequence ID" value="KYO26158.1"/>
    <property type="molecule type" value="Genomic_DNA"/>
</dbReference>
<feature type="compositionally biased region" description="Polar residues" evidence="2">
    <location>
        <begin position="1"/>
        <end position="12"/>
    </location>
</feature>
<evidence type="ECO:0000313" key="3">
    <source>
        <dbReference type="EMBL" id="KYO26158.1"/>
    </source>
</evidence>
<protein>
    <submittedName>
        <fullName evidence="3">Coiled-coil domain-containing protein 178 isoform A</fullName>
    </submittedName>
</protein>
<dbReference type="AlphaFoldDB" id="A0A151MNP1"/>
<dbReference type="PANTHER" id="PTHR35088">
    <property type="entry name" value="COILED-COIL DOMAIN-CONTAINING PROTEIN 178"/>
    <property type="match status" value="1"/>
</dbReference>
<feature type="region of interest" description="Disordered" evidence="2">
    <location>
        <begin position="1"/>
        <end position="23"/>
    </location>
</feature>
<name>A0A151MNP1_ALLMI</name>
<feature type="coiled-coil region" evidence="1">
    <location>
        <begin position="111"/>
        <end position="145"/>
    </location>
</feature>
<evidence type="ECO:0000256" key="1">
    <source>
        <dbReference type="SAM" id="Coils"/>
    </source>
</evidence>
<reference evidence="3 4" key="1">
    <citation type="journal article" date="2012" name="Genome Biol.">
        <title>Sequencing three crocodilian genomes to illuminate the evolution of archosaurs and amniotes.</title>
        <authorList>
            <person name="St John J.A."/>
            <person name="Braun E.L."/>
            <person name="Isberg S.R."/>
            <person name="Miles L.G."/>
            <person name="Chong A.Y."/>
            <person name="Gongora J."/>
            <person name="Dalzell P."/>
            <person name="Moran C."/>
            <person name="Bed'hom B."/>
            <person name="Abzhanov A."/>
            <person name="Burgess S.C."/>
            <person name="Cooksey A.M."/>
            <person name="Castoe T.A."/>
            <person name="Crawford N.G."/>
            <person name="Densmore L.D."/>
            <person name="Drew J.C."/>
            <person name="Edwards S.V."/>
            <person name="Faircloth B.C."/>
            <person name="Fujita M.K."/>
            <person name="Greenwold M.J."/>
            <person name="Hoffmann F.G."/>
            <person name="Howard J.M."/>
            <person name="Iguchi T."/>
            <person name="Janes D.E."/>
            <person name="Khan S.Y."/>
            <person name="Kohno S."/>
            <person name="de Koning A.J."/>
            <person name="Lance S.L."/>
            <person name="McCarthy F.M."/>
            <person name="McCormack J.E."/>
            <person name="Merchant M.E."/>
            <person name="Peterson D.G."/>
            <person name="Pollock D.D."/>
            <person name="Pourmand N."/>
            <person name="Raney B.J."/>
            <person name="Roessler K.A."/>
            <person name="Sanford J.R."/>
            <person name="Sawyer R.H."/>
            <person name="Schmidt C.J."/>
            <person name="Triplett E.W."/>
            <person name="Tuberville T.D."/>
            <person name="Venegas-Anaya M."/>
            <person name="Howard J.T."/>
            <person name="Jarvis E.D."/>
            <person name="Guillette L.J.Jr."/>
            <person name="Glenn T.C."/>
            <person name="Green R.E."/>
            <person name="Ray D.A."/>
        </authorList>
    </citation>
    <scope>NUCLEOTIDE SEQUENCE [LARGE SCALE GENOMIC DNA]</scope>
    <source>
        <strain evidence="3">KSC_2009_1</strain>
    </source>
</reference>
<evidence type="ECO:0000256" key="2">
    <source>
        <dbReference type="SAM" id="MobiDB-lite"/>
    </source>
</evidence>
<dbReference type="Proteomes" id="UP000050525">
    <property type="component" value="Unassembled WGS sequence"/>
</dbReference>